<dbReference type="InterPro" id="IPR013766">
    <property type="entry name" value="Thioredoxin_domain"/>
</dbReference>
<dbReference type="InterPro" id="IPR024706">
    <property type="entry name" value="Peroxiredoxin_AhpC-typ"/>
</dbReference>
<accession>A0A8S2FBN7</accession>
<dbReference type="PIRSF" id="PIRSF000239">
    <property type="entry name" value="AHPC"/>
    <property type="match status" value="1"/>
</dbReference>
<organism evidence="5 7">
    <name type="scientific">Didymodactylos carnosus</name>
    <dbReference type="NCBI Taxonomy" id="1234261"/>
    <lineage>
        <taxon>Eukaryota</taxon>
        <taxon>Metazoa</taxon>
        <taxon>Spiralia</taxon>
        <taxon>Gnathifera</taxon>
        <taxon>Rotifera</taxon>
        <taxon>Eurotatoria</taxon>
        <taxon>Bdelloidea</taxon>
        <taxon>Philodinida</taxon>
        <taxon>Philodinidae</taxon>
        <taxon>Didymodactylos</taxon>
    </lineage>
</organism>
<feature type="domain" description="Thioredoxin" evidence="4">
    <location>
        <begin position="3"/>
        <end position="159"/>
    </location>
</feature>
<evidence type="ECO:0000256" key="1">
    <source>
        <dbReference type="ARBA" id="ARBA00023002"/>
    </source>
</evidence>
<feature type="active site" description="Cysteine sulfenic acid (-SOH) intermediate; for peroxidase activity" evidence="3">
    <location>
        <position position="46"/>
    </location>
</feature>
<comment type="caution">
    <text evidence="5">The sequence shown here is derived from an EMBL/GenBank/DDBJ whole genome shotgun (WGS) entry which is preliminary data.</text>
</comment>
<dbReference type="Proteomes" id="UP000682733">
    <property type="component" value="Unassembled WGS sequence"/>
</dbReference>
<reference evidence="5" key="1">
    <citation type="submission" date="2021-02" db="EMBL/GenBank/DDBJ databases">
        <authorList>
            <person name="Nowell W R."/>
        </authorList>
    </citation>
    <scope>NUCLEOTIDE SEQUENCE</scope>
</reference>
<dbReference type="InterPro" id="IPR036249">
    <property type="entry name" value="Thioredoxin-like_sf"/>
</dbReference>
<dbReference type="Proteomes" id="UP000677228">
    <property type="component" value="Unassembled WGS sequence"/>
</dbReference>
<gene>
    <name evidence="5" type="ORF">OVA965_LOCUS33372</name>
    <name evidence="6" type="ORF">TMI583_LOCUS34258</name>
</gene>
<dbReference type="GO" id="GO:0016209">
    <property type="term" value="F:antioxidant activity"/>
    <property type="evidence" value="ECO:0007669"/>
    <property type="project" value="InterPro"/>
</dbReference>
<evidence type="ECO:0000256" key="3">
    <source>
        <dbReference type="PIRSR" id="PIRSR000239-1"/>
    </source>
</evidence>
<dbReference type="EMBL" id="CAJOBA010048674">
    <property type="protein sequence ID" value="CAF4215081.1"/>
    <property type="molecule type" value="Genomic_DNA"/>
</dbReference>
<dbReference type="InterPro" id="IPR050455">
    <property type="entry name" value="Tpx_Peroxidase_subfamily"/>
</dbReference>
<dbReference type="AlphaFoldDB" id="A0A8S2FBN7"/>
<evidence type="ECO:0000313" key="5">
    <source>
        <dbReference type="EMBL" id="CAF1411184.1"/>
    </source>
</evidence>
<proteinExistence type="predicted"/>
<name>A0A8S2FBN7_9BILA</name>
<evidence type="ECO:0000313" key="6">
    <source>
        <dbReference type="EMBL" id="CAF4215081.1"/>
    </source>
</evidence>
<sequence>MTLKVGDRAPEFKLFNQDKQEVSLKDLTSKGNVVILFFPLAFTPTCTTELCSMRDDIAKYKKLNATIVGISVDSLFTLEKYRQEQQLPFDLLSDFNKEIARAYDSLYEDFPRFNMKGVTKRSAFVIDKNGIIQHVDVLQDPSKLPDFNAVEKALEKCGSA</sequence>
<protein>
    <recommendedName>
        <fullName evidence="4">Thioredoxin domain-containing protein</fullName>
    </recommendedName>
</protein>
<dbReference type="PROSITE" id="PS51352">
    <property type="entry name" value="THIOREDOXIN_2"/>
    <property type="match status" value="1"/>
</dbReference>
<dbReference type="GO" id="GO:0016491">
    <property type="term" value="F:oxidoreductase activity"/>
    <property type="evidence" value="ECO:0007669"/>
    <property type="project" value="UniProtKB-KW"/>
</dbReference>
<keyword evidence="2" id="KW-0676">Redox-active center</keyword>
<evidence type="ECO:0000259" key="4">
    <source>
        <dbReference type="PROSITE" id="PS51352"/>
    </source>
</evidence>
<evidence type="ECO:0000313" key="7">
    <source>
        <dbReference type="Proteomes" id="UP000677228"/>
    </source>
</evidence>
<dbReference type="InterPro" id="IPR000866">
    <property type="entry name" value="AhpC/TSA"/>
</dbReference>
<dbReference type="PANTHER" id="PTHR43110:SF1">
    <property type="entry name" value="THIOL PEROXIDASE"/>
    <property type="match status" value="1"/>
</dbReference>
<dbReference type="Pfam" id="PF00578">
    <property type="entry name" value="AhpC-TSA"/>
    <property type="match status" value="1"/>
</dbReference>
<dbReference type="Gene3D" id="3.40.30.10">
    <property type="entry name" value="Glutaredoxin"/>
    <property type="match status" value="1"/>
</dbReference>
<dbReference type="PANTHER" id="PTHR43110">
    <property type="entry name" value="THIOL PEROXIDASE"/>
    <property type="match status" value="1"/>
</dbReference>
<dbReference type="EMBL" id="CAJNOK010026934">
    <property type="protein sequence ID" value="CAF1411184.1"/>
    <property type="molecule type" value="Genomic_DNA"/>
</dbReference>
<evidence type="ECO:0000256" key="2">
    <source>
        <dbReference type="ARBA" id="ARBA00023284"/>
    </source>
</evidence>
<dbReference type="SUPFAM" id="SSF52833">
    <property type="entry name" value="Thioredoxin-like"/>
    <property type="match status" value="1"/>
</dbReference>
<keyword evidence="1" id="KW-0560">Oxidoreductase</keyword>